<proteinExistence type="predicted"/>
<dbReference type="RefSeq" id="WP_068349084.1">
    <property type="nucleotide sequence ID" value="NZ_JFHK01000029.1"/>
</dbReference>
<dbReference type="AlphaFoldDB" id="A0A176JUJ5"/>
<dbReference type="OrthoDB" id="2519014at2"/>
<reference evidence="1 2" key="1">
    <citation type="submission" date="2014-02" db="EMBL/GenBank/DDBJ databases">
        <title>Kosmotoga genome sequencing.</title>
        <authorList>
            <person name="Pollo S.M."/>
            <person name="Charchuk R."/>
            <person name="Nesbo C.L."/>
        </authorList>
    </citation>
    <scope>NUCLEOTIDE SEQUENCE [LARGE SCALE GENOMIC DNA]</scope>
    <source>
        <strain evidence="1 2">S304</strain>
    </source>
</reference>
<evidence type="ECO:0000313" key="2">
    <source>
        <dbReference type="Proteomes" id="UP000077339"/>
    </source>
</evidence>
<dbReference type="EMBL" id="JFHK01000029">
    <property type="protein sequence ID" value="OAA27119.1"/>
    <property type="molecule type" value="Genomic_DNA"/>
</dbReference>
<sequence length="362" mass="41316">MPTTNIPQLLNSVCEEISFPRSEHKTLLLDYTRGLAISHFKSLSSIGRKMGHSQSSFSRMLSNTRVTTEELTGSRLNFIQSFLSNNGLEPKYIILDETVVERYGSKIENLGKYYSSTAEKVINSISLISSVLYVKNGLFFPLVTRERTKGDFTGQLISILEYPKLENNIVLVDGAIMCSRIFAKVVNSASTIIGRLRTNLKVVIDGKSFLLSKLKKKTKGITSFTARVPSYQAKVKIVIDNSADETRIILCSDTNMTEYEILNHYSKRETVEEYFKQAKGLLGLKTQVYSQRSTEKHTELVALYFTAMMIARYYLNVKDRMGFREFIERQIEQHHLEKALFSLFALFFCDPESFFCFLSGFI</sequence>
<accession>A0A176JUJ5</accession>
<dbReference type="SUPFAM" id="SSF53098">
    <property type="entry name" value="Ribonuclease H-like"/>
    <property type="match status" value="1"/>
</dbReference>
<gene>
    <name evidence="1" type="ORF">AT15_05360</name>
</gene>
<dbReference type="InterPro" id="IPR012337">
    <property type="entry name" value="RNaseH-like_sf"/>
</dbReference>
<organism evidence="1 2">
    <name type="scientific">Kosmotoga arenicorallina S304</name>
    <dbReference type="NCBI Taxonomy" id="1453497"/>
    <lineage>
        <taxon>Bacteria</taxon>
        <taxon>Thermotogati</taxon>
        <taxon>Thermotogota</taxon>
        <taxon>Thermotogae</taxon>
        <taxon>Kosmotogales</taxon>
        <taxon>Kosmotogaceae</taxon>
        <taxon>Kosmotoga</taxon>
    </lineage>
</organism>
<evidence type="ECO:0000313" key="1">
    <source>
        <dbReference type="EMBL" id="OAA27119.1"/>
    </source>
</evidence>
<dbReference type="PATRIC" id="fig|1453497.3.peg.1065"/>
<dbReference type="Proteomes" id="UP000077339">
    <property type="component" value="Unassembled WGS sequence"/>
</dbReference>
<comment type="caution">
    <text evidence="1">The sequence shown here is derived from an EMBL/GenBank/DDBJ whole genome shotgun (WGS) entry which is preliminary data.</text>
</comment>
<keyword evidence="2" id="KW-1185">Reference proteome</keyword>
<protein>
    <submittedName>
        <fullName evidence="1">Uncharacterized protein</fullName>
    </submittedName>
</protein>
<name>A0A176JUJ5_9BACT</name>